<dbReference type="EC" id="2.4.-.-" evidence="4"/>
<dbReference type="InterPro" id="IPR011990">
    <property type="entry name" value="TPR-like_helical_dom_sf"/>
</dbReference>
<dbReference type="Pfam" id="PF00534">
    <property type="entry name" value="Glycos_transf_1"/>
    <property type="match status" value="1"/>
</dbReference>
<dbReference type="RefSeq" id="WP_303592736.1">
    <property type="nucleotide sequence ID" value="NZ_JAUORK010000002.1"/>
</dbReference>
<dbReference type="SUPFAM" id="SSF48452">
    <property type="entry name" value="TPR-like"/>
    <property type="match status" value="1"/>
</dbReference>
<dbReference type="CDD" id="cd03823">
    <property type="entry name" value="GT4_ExpE7-like"/>
    <property type="match status" value="1"/>
</dbReference>
<evidence type="ECO:0000259" key="1">
    <source>
        <dbReference type="Pfam" id="PF00534"/>
    </source>
</evidence>
<feature type="domain" description="Spore protein YkvP/CgeB glycosyl transferase-like" evidence="2">
    <location>
        <begin position="568"/>
        <end position="709"/>
    </location>
</feature>
<evidence type="ECO:0000259" key="2">
    <source>
        <dbReference type="Pfam" id="PF13524"/>
    </source>
</evidence>
<dbReference type="PANTHER" id="PTHR45947">
    <property type="entry name" value="SULFOQUINOVOSYL TRANSFERASE SQD2"/>
    <property type="match status" value="1"/>
</dbReference>
<dbReference type="Gene3D" id="1.25.40.10">
    <property type="entry name" value="Tetratricopeptide repeat domain"/>
    <property type="match status" value="1"/>
</dbReference>
<dbReference type="EMBL" id="JAUORK010000002">
    <property type="protein sequence ID" value="MDO6670864.1"/>
    <property type="molecule type" value="Genomic_DNA"/>
</dbReference>
<dbReference type="InterPro" id="IPR028098">
    <property type="entry name" value="Glyco_trans_4-like_N"/>
</dbReference>
<evidence type="ECO:0000259" key="3">
    <source>
        <dbReference type="Pfam" id="PF13579"/>
    </source>
</evidence>
<proteinExistence type="predicted"/>
<dbReference type="InterPro" id="IPR055259">
    <property type="entry name" value="YkvP/CgeB_Glyco_trans-like"/>
</dbReference>
<keyword evidence="4" id="KW-0808">Transferase</keyword>
<evidence type="ECO:0000313" key="4">
    <source>
        <dbReference type="EMBL" id="MDO6670864.1"/>
    </source>
</evidence>
<dbReference type="InterPro" id="IPR050194">
    <property type="entry name" value="Glycosyltransferase_grp1"/>
</dbReference>
<keyword evidence="4" id="KW-0328">Glycosyltransferase</keyword>
<comment type="caution">
    <text evidence="4">The sequence shown here is derived from an EMBL/GenBank/DDBJ whole genome shotgun (WGS) entry which is preliminary data.</text>
</comment>
<dbReference type="Pfam" id="PF13579">
    <property type="entry name" value="Glyco_trans_4_4"/>
    <property type="match status" value="1"/>
</dbReference>
<dbReference type="Gene3D" id="3.40.50.2000">
    <property type="entry name" value="Glycogen Phosphorylase B"/>
    <property type="match status" value="3"/>
</dbReference>
<dbReference type="Pfam" id="PF13524">
    <property type="entry name" value="Glyco_trans_1_2"/>
    <property type="match status" value="1"/>
</dbReference>
<dbReference type="SUPFAM" id="SSF53756">
    <property type="entry name" value="UDP-Glycosyltransferase/glycogen phosphorylase"/>
    <property type="match status" value="2"/>
</dbReference>
<organism evidence="4 5">
    <name type="scientific">Cobetia amphilecti</name>
    <dbReference type="NCBI Taxonomy" id="1055104"/>
    <lineage>
        <taxon>Bacteria</taxon>
        <taxon>Pseudomonadati</taxon>
        <taxon>Pseudomonadota</taxon>
        <taxon>Gammaproteobacteria</taxon>
        <taxon>Oceanospirillales</taxon>
        <taxon>Halomonadaceae</taxon>
        <taxon>Cobetia</taxon>
    </lineage>
</organism>
<accession>A0AAP4TVE6</accession>
<sequence>MLPQISQRLLRKKRKNGSLSTSPVKTSDTISSEASAAAKIELDTDFYKSRYEDLASLTGEQLKEHWLKHGFKEGRFASASHESGNAKLVLEDEWTSTHKSQEFAFDPDFYSSLYADLALAGITESIALEKHYNSFGKEEKRHGSIREWLKTNNCPLDFMPEDIKFRDIHECNLEVGLEITSQDVLNSIAGLYTTPVAFFYDDAKSARHYLMMAKHYLAIGEKEKAKKQLEASNCFHALSGALELLGNIYLDEGHNRIALGYYNAAKALPNPPKWLFFNRATCLSRLQQYEKALTTLAEGLEVYGDFTFQQDKLDEFAEEAWNNIYPALLSYVGQGNRDELIKAFDAFSEVVYDAYLRACGTSKNPERLHSLNLDRILIVGDYHVAQCERYRINQKVEQLEAVGKEVTAVNWLDLDQQAQALATHDVVIFYRVPAMPKVLKAMAQTNAAGKLSIYEIDDLLFDPVYPPALASYGGYVSLDTYRELTRGMALFHAAARQCRLGLASTEPLRERLADLVFGNECLLHRNGLDSLNEFSQPQESPKQTLDIFYGSGTQAHNQDFIDLALPAIEKLLKRHAHLRLVVVGYLKLPKTFTERFAKQLSMIPPLKSVQGYWSLLRRADINLAVLHDDVINECKSELKWFEAACHGVPSVVSSTRNYRDVIRDGEDAFLAVTADDWEKAITRLVESKELRKSMGQAAQERTRKEYSLEILGTQLVSNLEAYANGLMDRAHCERGEEGMTKLVRKRRKIALVNVFFPPQSIGGATRVLDDNFKALRKHYDDDFELVVFTADSECRTPHQLSIYRHDGVRVYRTATLWRENMDWHAKDERMYEIFTEFLACEQPDMVHFHCVQRLTGSVVEAARDAKVPYIVTAHDAWWISDFQFLVDHTGTVYPEGHPDPFDPIELPPSITQEASVERKLYLKGLLNSAYKVLTVSNAFADIYRKNDILDIEVTPNGISDDLPWAPKDTSYTKRVVGGHVGGMAEHKGYYLLKQAVMETQPENMEFLVVDHSKEEGYESRQYWGNVPVRFIGRMSQNKVVDVYRQIDILFAPSTWPESFGLVTREAASCGCFVVASSLGGIGEDIISNNGRLVLPNVSNLKDFIVEVYNKPDHFKKDIKPVNIKFSIDQAVILTSIYKGYIL</sequence>
<feature type="domain" description="Glycosyltransferase subfamily 4-like N-terminal" evidence="3">
    <location>
        <begin position="762"/>
        <end position="957"/>
    </location>
</feature>
<dbReference type="InterPro" id="IPR001296">
    <property type="entry name" value="Glyco_trans_1"/>
</dbReference>
<protein>
    <submittedName>
        <fullName evidence="4">Glycosyltransferase</fullName>
        <ecNumber evidence="4">2.4.-.-</ecNumber>
    </submittedName>
</protein>
<gene>
    <name evidence="4" type="ORF">Q4535_01915</name>
</gene>
<name>A0AAP4TVE6_9GAMM</name>
<reference evidence="4" key="1">
    <citation type="submission" date="2023-07" db="EMBL/GenBank/DDBJ databases">
        <title>Genome content predicts the carbon catabolic preferences of heterotrophic bacteria.</title>
        <authorList>
            <person name="Gralka M."/>
        </authorList>
    </citation>
    <scope>NUCLEOTIDE SEQUENCE</scope>
    <source>
        <strain evidence="4">C2R13</strain>
    </source>
</reference>
<feature type="domain" description="Glycosyl transferase family 1" evidence="1">
    <location>
        <begin position="971"/>
        <end position="1110"/>
    </location>
</feature>
<dbReference type="GO" id="GO:0016757">
    <property type="term" value="F:glycosyltransferase activity"/>
    <property type="evidence" value="ECO:0007669"/>
    <property type="project" value="UniProtKB-KW"/>
</dbReference>
<dbReference type="AlphaFoldDB" id="A0AAP4TVE6"/>
<evidence type="ECO:0000313" key="5">
    <source>
        <dbReference type="Proteomes" id="UP001170481"/>
    </source>
</evidence>
<dbReference type="Proteomes" id="UP001170481">
    <property type="component" value="Unassembled WGS sequence"/>
</dbReference>
<dbReference type="PANTHER" id="PTHR45947:SF13">
    <property type="entry name" value="TRANSFERASE"/>
    <property type="match status" value="1"/>
</dbReference>